<protein>
    <submittedName>
        <fullName evidence="2">Uncharacterized protein</fullName>
    </submittedName>
</protein>
<feature type="signal peptide" evidence="1">
    <location>
        <begin position="1"/>
        <end position="25"/>
    </location>
</feature>
<proteinExistence type="predicted"/>
<dbReference type="RefSeq" id="XP_013346367.1">
    <property type="nucleotide sequence ID" value="XM_013490913.1"/>
</dbReference>
<sequence>MAQMAPWLIILLVLLGCALFAVTIAGLGKMYYGDTSTTVDSKPSDAQASYMREVRARNQIAIMHKMPRAHMQRSYTNYTDYSSATGAC</sequence>
<feature type="chain" id="PRO_5001703590" evidence="1">
    <location>
        <begin position="26"/>
        <end position="88"/>
    </location>
</feature>
<evidence type="ECO:0000313" key="3">
    <source>
        <dbReference type="Proteomes" id="UP000030641"/>
    </source>
</evidence>
<evidence type="ECO:0000313" key="2">
    <source>
        <dbReference type="EMBL" id="KEQ98059.1"/>
    </source>
</evidence>
<reference evidence="2 3" key="1">
    <citation type="journal article" date="2014" name="BMC Genomics">
        <title>Genome sequencing of four Aureobasidium pullulans varieties: biotechnological potential, stress tolerance, and description of new species.</title>
        <authorList>
            <person name="Gostin Ar C."/>
            <person name="Ohm R.A."/>
            <person name="Kogej T."/>
            <person name="Sonjak S."/>
            <person name="Turk M."/>
            <person name="Zajc J."/>
            <person name="Zalar P."/>
            <person name="Grube M."/>
            <person name="Sun H."/>
            <person name="Han J."/>
            <person name="Sharma A."/>
            <person name="Chiniquy J."/>
            <person name="Ngan C.Y."/>
            <person name="Lipzen A."/>
            <person name="Barry K."/>
            <person name="Grigoriev I.V."/>
            <person name="Gunde-Cimerman N."/>
        </authorList>
    </citation>
    <scope>NUCLEOTIDE SEQUENCE [LARGE SCALE GENOMIC DNA]</scope>
    <source>
        <strain evidence="2 3">EXF-2481</strain>
    </source>
</reference>
<accession>A0A074YPJ2</accession>
<evidence type="ECO:0000256" key="1">
    <source>
        <dbReference type="SAM" id="SignalP"/>
    </source>
</evidence>
<dbReference type="OrthoDB" id="3857267at2759"/>
<organism evidence="2 3">
    <name type="scientific">Aureobasidium subglaciale (strain EXF-2481)</name>
    <name type="common">Aureobasidium pullulans var. subglaciale</name>
    <dbReference type="NCBI Taxonomy" id="1043005"/>
    <lineage>
        <taxon>Eukaryota</taxon>
        <taxon>Fungi</taxon>
        <taxon>Dikarya</taxon>
        <taxon>Ascomycota</taxon>
        <taxon>Pezizomycotina</taxon>
        <taxon>Dothideomycetes</taxon>
        <taxon>Dothideomycetidae</taxon>
        <taxon>Dothideales</taxon>
        <taxon>Saccotheciaceae</taxon>
        <taxon>Aureobasidium</taxon>
    </lineage>
</organism>
<feature type="non-terminal residue" evidence="2">
    <location>
        <position position="88"/>
    </location>
</feature>
<dbReference type="GeneID" id="25365894"/>
<gene>
    <name evidence="2" type="ORF">AUEXF2481DRAFT_37633</name>
</gene>
<keyword evidence="1" id="KW-0732">Signal</keyword>
<keyword evidence="3" id="KW-1185">Reference proteome</keyword>
<dbReference type="InParanoid" id="A0A074YPJ2"/>
<dbReference type="EMBL" id="KL584753">
    <property type="protein sequence ID" value="KEQ98059.1"/>
    <property type="molecule type" value="Genomic_DNA"/>
</dbReference>
<dbReference type="Proteomes" id="UP000030641">
    <property type="component" value="Unassembled WGS sequence"/>
</dbReference>
<name>A0A074YPJ2_AURSE</name>
<dbReference type="AlphaFoldDB" id="A0A074YPJ2"/>
<dbReference type="HOGENOM" id="CLU_2333292_0_0_1"/>